<organism evidence="7 8">
    <name type="scientific">Hydrogenibacillus schlegelii</name>
    <name type="common">Bacillus schlegelii</name>
    <dbReference type="NCBI Taxonomy" id="1484"/>
    <lineage>
        <taxon>Bacteria</taxon>
        <taxon>Bacillati</taxon>
        <taxon>Bacillota</taxon>
        <taxon>Bacilli</taxon>
        <taxon>Bacillales</taxon>
        <taxon>Bacillales Family X. Incertae Sedis</taxon>
        <taxon>Hydrogenibacillus</taxon>
    </lineage>
</organism>
<dbReference type="EMBL" id="JAHHQF010000010">
    <property type="protein sequence ID" value="MBT9281123.1"/>
    <property type="molecule type" value="Genomic_DNA"/>
</dbReference>
<evidence type="ECO:0000313" key="7">
    <source>
        <dbReference type="EMBL" id="MBT9281123.1"/>
    </source>
</evidence>
<dbReference type="PANTHER" id="PTHR30482:SF10">
    <property type="entry name" value="HIGH-AFFINITY BRANCHED-CHAIN AMINO ACID TRANSPORT PROTEIN BRAE"/>
    <property type="match status" value="1"/>
</dbReference>
<keyword evidence="2" id="KW-1003">Cell membrane</keyword>
<name>A0A947GGL9_HYDSH</name>
<feature type="transmembrane region" description="Helical" evidence="6">
    <location>
        <begin position="28"/>
        <end position="46"/>
    </location>
</feature>
<dbReference type="InterPro" id="IPR001851">
    <property type="entry name" value="ABC_transp_permease"/>
</dbReference>
<dbReference type="GO" id="GO:0015658">
    <property type="term" value="F:branched-chain amino acid transmembrane transporter activity"/>
    <property type="evidence" value="ECO:0007669"/>
    <property type="project" value="InterPro"/>
</dbReference>
<sequence>MKRSVGLFALAAAALVFPLVVSHPYVRHVFIVMLIWATLGVAWNILGGYAGQVSLGHAAFFGVGAYTAGLLATKAGVSPWWGMLLGPIVATAIALPIGAIAFRLRGPYFALGTLALGEMFYIVFNNWTEVTNGARGILLMPAFTDKLPYAYLALFMLALALATSEALRRSKAGFYFVAVREDEDAAAALGIPTARVKMLALLASAFLTGLAGAFYMNYVSFIDPATVFSLSDVSIMIILVVMLGGVATLFGPVVGAVVYIGLNELLRSSLGSANALVFGLLVIAVIVFLPNGLVGSVHFRRRPAAEREGVRHGAA</sequence>
<dbReference type="GO" id="GO:0005886">
    <property type="term" value="C:plasma membrane"/>
    <property type="evidence" value="ECO:0007669"/>
    <property type="project" value="UniProtKB-SubCell"/>
</dbReference>
<proteinExistence type="predicted"/>
<dbReference type="InterPro" id="IPR043428">
    <property type="entry name" value="LivM-like"/>
</dbReference>
<evidence type="ECO:0000256" key="3">
    <source>
        <dbReference type="ARBA" id="ARBA00022692"/>
    </source>
</evidence>
<keyword evidence="5 6" id="KW-0472">Membrane</keyword>
<dbReference type="PANTHER" id="PTHR30482">
    <property type="entry name" value="HIGH-AFFINITY BRANCHED-CHAIN AMINO ACID TRANSPORT SYSTEM PERMEASE"/>
    <property type="match status" value="1"/>
</dbReference>
<comment type="caution">
    <text evidence="7">The sequence shown here is derived from an EMBL/GenBank/DDBJ whole genome shotgun (WGS) entry which is preliminary data.</text>
</comment>
<evidence type="ECO:0000256" key="2">
    <source>
        <dbReference type="ARBA" id="ARBA00022475"/>
    </source>
</evidence>
<evidence type="ECO:0000256" key="4">
    <source>
        <dbReference type="ARBA" id="ARBA00022989"/>
    </source>
</evidence>
<dbReference type="CDD" id="cd06581">
    <property type="entry name" value="TM_PBP1_LivM_like"/>
    <property type="match status" value="1"/>
</dbReference>
<dbReference type="Proteomes" id="UP000748108">
    <property type="component" value="Unassembled WGS sequence"/>
</dbReference>
<feature type="transmembrane region" description="Helical" evidence="6">
    <location>
        <begin position="108"/>
        <end position="128"/>
    </location>
</feature>
<evidence type="ECO:0000256" key="6">
    <source>
        <dbReference type="SAM" id="Phobius"/>
    </source>
</evidence>
<reference evidence="7" key="1">
    <citation type="journal article" date="2021" name="Microbiology">
        <title>Metagenomic Analysis of the Microbial Community in the Underground Coal Fire Area (Kemerovo Region, Russia) Revealed Predominance of Thermophilic Members of the Phyla Deinococcus-thermus, Aquificae, and Firmicutes.</title>
        <authorList>
            <person name="Kadnikov V."/>
            <person name="Mardanov A.V."/>
            <person name="Beletsky A.V."/>
            <person name="Karnachuk O.V."/>
            <person name="Ravin N.V."/>
        </authorList>
    </citation>
    <scope>NUCLEOTIDE SEQUENCE</scope>
    <source>
        <strain evidence="7">RBS10-49</strain>
    </source>
</reference>
<accession>A0A947GGL9</accession>
<feature type="transmembrane region" description="Helical" evidence="6">
    <location>
        <begin position="79"/>
        <end position="101"/>
    </location>
</feature>
<dbReference type="Pfam" id="PF02653">
    <property type="entry name" value="BPD_transp_2"/>
    <property type="match status" value="1"/>
</dbReference>
<feature type="transmembrane region" description="Helical" evidence="6">
    <location>
        <begin position="148"/>
        <end position="167"/>
    </location>
</feature>
<keyword evidence="3 6" id="KW-0812">Transmembrane</keyword>
<dbReference type="AlphaFoldDB" id="A0A947GGL9"/>
<feature type="transmembrane region" description="Helical" evidence="6">
    <location>
        <begin position="53"/>
        <end position="73"/>
    </location>
</feature>
<comment type="subcellular location">
    <subcellularLocation>
        <location evidence="1">Cell membrane</location>
        <topology evidence="1">Multi-pass membrane protein</topology>
    </subcellularLocation>
</comment>
<feature type="transmembrane region" description="Helical" evidence="6">
    <location>
        <begin position="199"/>
        <end position="221"/>
    </location>
</feature>
<gene>
    <name evidence="7" type="ORF">KM312_00360</name>
</gene>
<feature type="transmembrane region" description="Helical" evidence="6">
    <location>
        <begin position="274"/>
        <end position="293"/>
    </location>
</feature>
<feature type="transmembrane region" description="Helical" evidence="6">
    <location>
        <begin position="233"/>
        <end position="262"/>
    </location>
</feature>
<keyword evidence="4 6" id="KW-1133">Transmembrane helix</keyword>
<evidence type="ECO:0000313" key="8">
    <source>
        <dbReference type="Proteomes" id="UP000748108"/>
    </source>
</evidence>
<evidence type="ECO:0000256" key="1">
    <source>
        <dbReference type="ARBA" id="ARBA00004651"/>
    </source>
</evidence>
<protein>
    <submittedName>
        <fullName evidence="7">Branched-chain amino acid ABC transporter permease</fullName>
    </submittedName>
</protein>
<evidence type="ECO:0000256" key="5">
    <source>
        <dbReference type="ARBA" id="ARBA00023136"/>
    </source>
</evidence>